<evidence type="ECO:0000313" key="5">
    <source>
        <dbReference type="Proteomes" id="UP000262583"/>
    </source>
</evidence>
<accession>A0A2Z4Y5H9</accession>
<feature type="region of interest" description="Disordered" evidence="1">
    <location>
        <begin position="553"/>
        <end position="576"/>
    </location>
</feature>
<keyword evidence="2" id="KW-0812">Transmembrane</keyword>
<evidence type="ECO:0000256" key="2">
    <source>
        <dbReference type="SAM" id="Phobius"/>
    </source>
</evidence>
<evidence type="ECO:0000259" key="3">
    <source>
        <dbReference type="PROSITE" id="PS51841"/>
    </source>
</evidence>
<protein>
    <recommendedName>
        <fullName evidence="3">LTD domain-containing protein</fullName>
    </recommendedName>
</protein>
<sequence>MKLSRNEERGSTLIVVAALLSVLLLMVAMLSVSAKMDMVASRNYADATEARAATIGALPRALAYVSEATTLTSLLQPWNTVANARPEKQVSANKNLNGKAPSTFAADNSLAQLSITDLGSKVNLNVFRSERALARFLAAVFPQASTGVPVEARAHALASILDLREDNSTTRELDLRLPPTKSGRRIQSLWELLADPAKTPDLFSYEEVLALANYATCFSLAPEVFTTADGTSWPKTPLAGLTPQRAYEALRRAFPEKDERLLRQYSVNLADFLDADDVPTLMTDPQHPEPWNTLIGLEETPLITEVYPDAATSVGGDEGQFVEIYNPWSHPITMNNWRFVIGGTEGNSILLNATLPPKGFLILTDNYETPRQETPPSTGCFLAIFGARRDEAQRQLIEVPSLNLPDKNSFVSLLDDRGNLIDVFSYTNTAQENSEQSYQRSDPTVRAFLVAKATPFELPEGATSKTVRATALIETVRKELRADRSQGKGLAWLLYVPTSYVGFEHSDGRSRFKPALWQTPDRRVAGQLGQQGAVTNLDARVLDVFTVEELRPRPAASGGKQPFGSEELSKVSSAKQSPSAGETTAYAYGRLNLNTCSKQALYALDAEANGINLLPPEVIQQIEQYRVQRYSAGETPFRNVSEFVAAFFANVEPDALPALDKLLSQVTVSSAAFEIIAETRPPALEATKDSRAPAVVLAKWTVALDFAPWALLDFRVKP</sequence>
<feature type="domain" description="LTD" evidence="3">
    <location>
        <begin position="299"/>
        <end position="428"/>
    </location>
</feature>
<name>A0A2Z4Y5H9_SUMC1</name>
<proteinExistence type="predicted"/>
<feature type="transmembrane region" description="Helical" evidence="2">
    <location>
        <begin position="12"/>
        <end position="32"/>
    </location>
</feature>
<keyword evidence="2" id="KW-1133">Transmembrane helix</keyword>
<evidence type="ECO:0000313" key="4">
    <source>
        <dbReference type="EMBL" id="AXA36481.1"/>
    </source>
</evidence>
<dbReference type="AlphaFoldDB" id="A0A2Z4Y5H9"/>
<dbReference type="KEGG" id="schv:BRCON_1704"/>
<dbReference type="Proteomes" id="UP000262583">
    <property type="component" value="Chromosome"/>
</dbReference>
<dbReference type="PROSITE" id="PS51841">
    <property type="entry name" value="LTD"/>
    <property type="match status" value="1"/>
</dbReference>
<organism evidence="4 5">
    <name type="scientific">Sumerlaea chitinivorans</name>
    <dbReference type="NCBI Taxonomy" id="2250252"/>
    <lineage>
        <taxon>Bacteria</taxon>
        <taxon>Candidatus Sumerlaeota</taxon>
        <taxon>Candidatus Sumerlaeia</taxon>
        <taxon>Candidatus Sumerlaeales</taxon>
        <taxon>Candidatus Sumerlaeaceae</taxon>
        <taxon>Candidatus Sumerlaea</taxon>
    </lineage>
</organism>
<dbReference type="EMBL" id="CP030759">
    <property type="protein sequence ID" value="AXA36481.1"/>
    <property type="molecule type" value="Genomic_DNA"/>
</dbReference>
<keyword evidence="2" id="KW-0472">Membrane</keyword>
<gene>
    <name evidence="4" type="ORF">BRCON_1704</name>
</gene>
<evidence type="ECO:0000256" key="1">
    <source>
        <dbReference type="SAM" id="MobiDB-lite"/>
    </source>
</evidence>
<dbReference type="InterPro" id="IPR001322">
    <property type="entry name" value="Lamin_tail_dom"/>
</dbReference>
<reference evidence="4 5" key="1">
    <citation type="submission" date="2018-05" db="EMBL/GenBank/DDBJ databases">
        <title>A metagenomic window into the 2 km-deep terrestrial subsurface aquifer revealed taxonomically and functionally diverse microbial community comprising novel uncultured bacterial lineages.</title>
        <authorList>
            <person name="Kadnikov V.V."/>
            <person name="Mardanov A.V."/>
            <person name="Beletsky A.V."/>
            <person name="Banks D."/>
            <person name="Pimenov N.V."/>
            <person name="Frank Y.A."/>
            <person name="Karnachuk O.V."/>
            <person name="Ravin N.V."/>
        </authorList>
    </citation>
    <scope>NUCLEOTIDE SEQUENCE [LARGE SCALE GENOMIC DNA]</scope>
    <source>
        <strain evidence="4">BY</strain>
    </source>
</reference>